<dbReference type="EMBL" id="MLYV02001137">
    <property type="protein sequence ID" value="PSR72759.1"/>
    <property type="molecule type" value="Genomic_DNA"/>
</dbReference>
<dbReference type="AlphaFoldDB" id="A0A2R6NK56"/>
<evidence type="ECO:0000313" key="2">
    <source>
        <dbReference type="Proteomes" id="UP000186601"/>
    </source>
</evidence>
<sequence length="184" mass="20369">MSLIQTSISQNILPAHLGPRRLPIHRHFAQDLSRVAQLIIGLDSDVLGLSLELSDKGQVKALAFSTTKEAHHISFDISARGKGKQMSSDNDLSDLLSGRRGLLAGFSMARIALHMHRELGYHVSGVDLSTLCSPSTRCPWYPAEYLSKKVVHDVDRFSVNGLWHSDRGDQAVERVCLRAWISAM</sequence>
<keyword evidence="2" id="KW-1185">Reference proteome</keyword>
<dbReference type="OrthoDB" id="6513042at2759"/>
<proteinExistence type="predicted"/>
<gene>
    <name evidence="1" type="ORF">PHLCEN_2v11379</name>
</gene>
<dbReference type="STRING" id="98765.A0A2R6NK56"/>
<reference evidence="1 2" key="1">
    <citation type="submission" date="2018-02" db="EMBL/GenBank/DDBJ databases">
        <title>Genome sequence of the basidiomycete white-rot fungus Phlebia centrifuga.</title>
        <authorList>
            <person name="Granchi Z."/>
            <person name="Peng M."/>
            <person name="de Vries R.P."/>
            <person name="Hilden K."/>
            <person name="Makela M.R."/>
            <person name="Grigoriev I."/>
            <person name="Riley R."/>
        </authorList>
    </citation>
    <scope>NUCLEOTIDE SEQUENCE [LARGE SCALE GENOMIC DNA]</scope>
    <source>
        <strain evidence="1 2">FBCC195</strain>
    </source>
</reference>
<organism evidence="1 2">
    <name type="scientific">Hermanssonia centrifuga</name>
    <dbReference type="NCBI Taxonomy" id="98765"/>
    <lineage>
        <taxon>Eukaryota</taxon>
        <taxon>Fungi</taxon>
        <taxon>Dikarya</taxon>
        <taxon>Basidiomycota</taxon>
        <taxon>Agaricomycotina</taxon>
        <taxon>Agaricomycetes</taxon>
        <taxon>Polyporales</taxon>
        <taxon>Meruliaceae</taxon>
        <taxon>Hermanssonia</taxon>
    </lineage>
</organism>
<accession>A0A2R6NK56</accession>
<evidence type="ECO:0000313" key="1">
    <source>
        <dbReference type="EMBL" id="PSR72759.1"/>
    </source>
</evidence>
<protein>
    <submittedName>
        <fullName evidence="1">Uncharacterized protein</fullName>
    </submittedName>
</protein>
<comment type="caution">
    <text evidence="1">The sequence shown here is derived from an EMBL/GenBank/DDBJ whole genome shotgun (WGS) entry which is preliminary data.</text>
</comment>
<name>A0A2R6NK56_9APHY</name>
<dbReference type="Proteomes" id="UP000186601">
    <property type="component" value="Unassembled WGS sequence"/>
</dbReference>